<accession>A0ABY7H7S4</accession>
<proteinExistence type="predicted"/>
<evidence type="ECO:0000313" key="2">
    <source>
        <dbReference type="Proteomes" id="UP001164459"/>
    </source>
</evidence>
<dbReference type="Proteomes" id="UP001164459">
    <property type="component" value="Chromosome"/>
</dbReference>
<evidence type="ECO:0000313" key="1">
    <source>
        <dbReference type="EMBL" id="WAS95322.1"/>
    </source>
</evidence>
<keyword evidence="2" id="KW-1185">Reference proteome</keyword>
<protein>
    <submittedName>
        <fullName evidence="1">Uncharacterized protein</fullName>
    </submittedName>
</protein>
<sequence length="131" mass="13596">MANYTSTIPVLFTETTDPAGAYVLLLDSDAAAATAPQMNPRDEVTATTTANSVHCTVDSTGGAPDITGVTATPIGSAPSVNFTGSGGVFSADFPASVATDYSWRVEVTIDAEERFGKRIVLDPILIIRKAN</sequence>
<gene>
    <name evidence="1" type="ORF">O0S08_04110</name>
</gene>
<dbReference type="RefSeq" id="WP_269037654.1">
    <property type="nucleotide sequence ID" value="NZ_CP114040.1"/>
</dbReference>
<organism evidence="1 2">
    <name type="scientific">Nannocystis punicea</name>
    <dbReference type="NCBI Taxonomy" id="2995304"/>
    <lineage>
        <taxon>Bacteria</taxon>
        <taxon>Pseudomonadati</taxon>
        <taxon>Myxococcota</taxon>
        <taxon>Polyangia</taxon>
        <taxon>Nannocystales</taxon>
        <taxon>Nannocystaceae</taxon>
        <taxon>Nannocystis</taxon>
    </lineage>
</organism>
<dbReference type="EMBL" id="CP114040">
    <property type="protein sequence ID" value="WAS95322.1"/>
    <property type="molecule type" value="Genomic_DNA"/>
</dbReference>
<reference evidence="1" key="1">
    <citation type="submission" date="2022-11" db="EMBL/GenBank/DDBJ databases">
        <title>Minimal conservation of predation-associated metabolite biosynthetic gene clusters underscores biosynthetic potential of Myxococcota including descriptions for ten novel species: Archangium lansinium sp. nov., Myxococcus landrumus sp. nov., Nannocystis bai.</title>
        <authorList>
            <person name="Ahearne A."/>
            <person name="Stevens C."/>
            <person name="Dowd S."/>
        </authorList>
    </citation>
    <scope>NUCLEOTIDE SEQUENCE</scope>
    <source>
        <strain evidence="1">Fl3</strain>
    </source>
</reference>
<name>A0ABY7H7S4_9BACT</name>